<gene>
    <name evidence="12" type="primary">purM</name>
    <name evidence="15" type="ORF">EH165_13795</name>
</gene>
<dbReference type="FunFam" id="3.30.1330.10:FF:000001">
    <property type="entry name" value="Phosphoribosylformylglycinamidine cyclo-ligase"/>
    <property type="match status" value="1"/>
</dbReference>
<dbReference type="GO" id="GO:0005829">
    <property type="term" value="C:cytosol"/>
    <property type="evidence" value="ECO:0007669"/>
    <property type="project" value="TreeGrafter"/>
</dbReference>
<dbReference type="AlphaFoldDB" id="A0A3G8ZYE9"/>
<dbReference type="EC" id="6.3.3.1" evidence="3 12"/>
<dbReference type="CDD" id="cd02196">
    <property type="entry name" value="PurM"/>
    <property type="match status" value="1"/>
</dbReference>
<evidence type="ECO:0000259" key="14">
    <source>
        <dbReference type="Pfam" id="PF02769"/>
    </source>
</evidence>
<dbReference type="KEGG" id="nak:EH165_13795"/>
<proteinExistence type="inferred from homology"/>
<reference evidence="15 16" key="2">
    <citation type="submission" date="2018-12" db="EMBL/GenBank/DDBJ databases">
        <title>Nakamurella antarcticus sp. nov., isolated from Antarctica South Shetland Islands soil.</title>
        <authorList>
            <person name="Peng F."/>
        </authorList>
    </citation>
    <scope>NUCLEOTIDE SEQUENCE [LARGE SCALE GENOMIC DNA]</scope>
    <source>
        <strain evidence="15 16">S14-144</strain>
    </source>
</reference>
<dbReference type="EMBL" id="CP034170">
    <property type="protein sequence ID" value="AZI59056.1"/>
    <property type="molecule type" value="Genomic_DNA"/>
</dbReference>
<dbReference type="InterPro" id="IPR010918">
    <property type="entry name" value="PurM-like_C_dom"/>
</dbReference>
<reference evidence="15 16" key="1">
    <citation type="submission" date="2018-11" db="EMBL/GenBank/DDBJ databases">
        <authorList>
            <person name="Da X."/>
        </authorList>
    </citation>
    <scope>NUCLEOTIDE SEQUENCE [LARGE SCALE GENOMIC DNA]</scope>
    <source>
        <strain evidence="15 16">S14-144</strain>
    </source>
</reference>
<dbReference type="NCBIfam" id="TIGR00878">
    <property type="entry name" value="purM"/>
    <property type="match status" value="1"/>
</dbReference>
<dbReference type="HAMAP" id="MF_00741">
    <property type="entry name" value="AIRS"/>
    <property type="match status" value="1"/>
</dbReference>
<evidence type="ECO:0000256" key="1">
    <source>
        <dbReference type="ARBA" id="ARBA00004686"/>
    </source>
</evidence>
<feature type="domain" description="PurM-like N-terminal" evidence="13">
    <location>
        <begin position="69"/>
        <end position="174"/>
    </location>
</feature>
<evidence type="ECO:0000256" key="7">
    <source>
        <dbReference type="ARBA" id="ARBA00022840"/>
    </source>
</evidence>
<protein>
    <recommendedName>
        <fullName evidence="4 12">Phosphoribosylformylglycinamidine cyclo-ligase</fullName>
        <ecNumber evidence="3 12">6.3.3.1</ecNumber>
    </recommendedName>
    <alternativeName>
        <fullName evidence="9 12">AIR synthase</fullName>
    </alternativeName>
    <alternativeName>
        <fullName evidence="10 12">AIRS</fullName>
    </alternativeName>
    <alternativeName>
        <fullName evidence="8 12">Phosphoribosyl-aminoimidazole synthetase</fullName>
    </alternativeName>
</protein>
<dbReference type="InterPro" id="IPR036676">
    <property type="entry name" value="PurM-like_C_sf"/>
</dbReference>
<dbReference type="GO" id="GO:0004641">
    <property type="term" value="F:phosphoribosylformylglycinamidine cyclo-ligase activity"/>
    <property type="evidence" value="ECO:0007669"/>
    <property type="project" value="UniProtKB-UniRule"/>
</dbReference>
<evidence type="ECO:0000256" key="11">
    <source>
        <dbReference type="ARBA" id="ARBA00049057"/>
    </source>
</evidence>
<dbReference type="GO" id="GO:0005524">
    <property type="term" value="F:ATP binding"/>
    <property type="evidence" value="ECO:0007669"/>
    <property type="project" value="UniProtKB-KW"/>
</dbReference>
<organism evidence="15 16">
    <name type="scientific">Nakamurella antarctica</name>
    <dbReference type="NCBI Taxonomy" id="1902245"/>
    <lineage>
        <taxon>Bacteria</taxon>
        <taxon>Bacillati</taxon>
        <taxon>Actinomycetota</taxon>
        <taxon>Actinomycetes</taxon>
        <taxon>Nakamurellales</taxon>
        <taxon>Nakamurellaceae</taxon>
        <taxon>Nakamurella</taxon>
    </lineage>
</organism>
<dbReference type="Pfam" id="PF02769">
    <property type="entry name" value="AIRS_C"/>
    <property type="match status" value="1"/>
</dbReference>
<dbReference type="Gene3D" id="3.30.1330.10">
    <property type="entry name" value="PurM-like, N-terminal domain"/>
    <property type="match status" value="1"/>
</dbReference>
<dbReference type="GO" id="GO:0004637">
    <property type="term" value="F:phosphoribosylamine-glycine ligase activity"/>
    <property type="evidence" value="ECO:0007669"/>
    <property type="project" value="TreeGrafter"/>
</dbReference>
<evidence type="ECO:0000256" key="12">
    <source>
        <dbReference type="HAMAP-Rule" id="MF_00741"/>
    </source>
</evidence>
<keyword evidence="7 12" id="KW-0067">ATP-binding</keyword>
<dbReference type="GO" id="GO:0006189">
    <property type="term" value="P:'de novo' IMP biosynthetic process"/>
    <property type="evidence" value="ECO:0007669"/>
    <property type="project" value="UniProtKB-UniRule"/>
</dbReference>
<keyword evidence="5 12" id="KW-0436">Ligase</keyword>
<dbReference type="Gene3D" id="3.90.650.10">
    <property type="entry name" value="PurM-like C-terminal domain"/>
    <property type="match status" value="1"/>
</dbReference>
<dbReference type="InterPro" id="IPR036921">
    <property type="entry name" value="PurM-like_N_sf"/>
</dbReference>
<comment type="catalytic activity">
    <reaction evidence="11 12">
        <text>2-formamido-N(1)-(5-O-phospho-beta-D-ribosyl)acetamidine + ATP = 5-amino-1-(5-phospho-beta-D-ribosyl)imidazole + ADP + phosphate + H(+)</text>
        <dbReference type="Rhea" id="RHEA:23032"/>
        <dbReference type="ChEBI" id="CHEBI:15378"/>
        <dbReference type="ChEBI" id="CHEBI:30616"/>
        <dbReference type="ChEBI" id="CHEBI:43474"/>
        <dbReference type="ChEBI" id="CHEBI:137981"/>
        <dbReference type="ChEBI" id="CHEBI:147287"/>
        <dbReference type="ChEBI" id="CHEBI:456216"/>
        <dbReference type="EC" id="6.3.3.1"/>
    </reaction>
</comment>
<dbReference type="RefSeq" id="WP_124799960.1">
    <property type="nucleotide sequence ID" value="NZ_CP034170.1"/>
</dbReference>
<accession>A0A3G8ZYE9</accession>
<keyword evidence="16" id="KW-1185">Reference proteome</keyword>
<evidence type="ECO:0000256" key="2">
    <source>
        <dbReference type="ARBA" id="ARBA00010280"/>
    </source>
</evidence>
<evidence type="ECO:0000256" key="9">
    <source>
        <dbReference type="ARBA" id="ARBA00032931"/>
    </source>
</evidence>
<evidence type="ECO:0000256" key="5">
    <source>
        <dbReference type="ARBA" id="ARBA00022598"/>
    </source>
</evidence>
<dbReference type="UniPathway" id="UPA00074">
    <property type="reaction ID" value="UER00129"/>
</dbReference>
<dbReference type="Pfam" id="PF00586">
    <property type="entry name" value="AIRS"/>
    <property type="match status" value="1"/>
</dbReference>
<comment type="pathway">
    <text evidence="1 12">Purine metabolism; IMP biosynthesis via de novo pathway; 5-amino-1-(5-phospho-D-ribosyl)imidazole from N(2)-formyl-N(1)-(5-phospho-D-ribosyl)glycinamide: step 2/2.</text>
</comment>
<evidence type="ECO:0000256" key="6">
    <source>
        <dbReference type="ARBA" id="ARBA00022741"/>
    </source>
</evidence>
<comment type="similarity">
    <text evidence="2 12">Belongs to the AIR synthase family.</text>
</comment>
<dbReference type="OrthoDB" id="9777881at2"/>
<evidence type="ECO:0000259" key="13">
    <source>
        <dbReference type="Pfam" id="PF00586"/>
    </source>
</evidence>
<dbReference type="GO" id="GO:0046084">
    <property type="term" value="P:adenine biosynthetic process"/>
    <property type="evidence" value="ECO:0007669"/>
    <property type="project" value="TreeGrafter"/>
</dbReference>
<evidence type="ECO:0000256" key="4">
    <source>
        <dbReference type="ARBA" id="ARBA00020367"/>
    </source>
</evidence>
<evidence type="ECO:0000256" key="8">
    <source>
        <dbReference type="ARBA" id="ARBA00031908"/>
    </source>
</evidence>
<evidence type="ECO:0000256" key="10">
    <source>
        <dbReference type="ARBA" id="ARBA00033093"/>
    </source>
</evidence>
<dbReference type="InterPro" id="IPR016188">
    <property type="entry name" value="PurM-like_N"/>
</dbReference>
<dbReference type="SUPFAM" id="SSF56042">
    <property type="entry name" value="PurM C-terminal domain-like"/>
    <property type="match status" value="1"/>
</dbReference>
<evidence type="ECO:0000313" key="16">
    <source>
        <dbReference type="Proteomes" id="UP000268084"/>
    </source>
</evidence>
<feature type="domain" description="PurM-like C-terminal" evidence="14">
    <location>
        <begin position="186"/>
        <end position="348"/>
    </location>
</feature>
<dbReference type="InterPro" id="IPR004733">
    <property type="entry name" value="PurM_cligase"/>
</dbReference>
<keyword evidence="12" id="KW-0658">Purine biosynthesis</keyword>
<dbReference type="PANTHER" id="PTHR10520:SF12">
    <property type="entry name" value="TRIFUNCTIONAL PURINE BIOSYNTHETIC PROTEIN ADENOSINE-3"/>
    <property type="match status" value="1"/>
</dbReference>
<keyword evidence="12" id="KW-0963">Cytoplasm</keyword>
<dbReference type="FunFam" id="3.90.650.10:FF:000016">
    <property type="entry name" value="Phosphoribosylformylglycinamidine cyclo-ligase"/>
    <property type="match status" value="1"/>
</dbReference>
<comment type="subcellular location">
    <subcellularLocation>
        <location evidence="12">Cytoplasm</location>
    </subcellularLocation>
</comment>
<evidence type="ECO:0000256" key="3">
    <source>
        <dbReference type="ARBA" id="ARBA00013047"/>
    </source>
</evidence>
<name>A0A3G8ZYE9_9ACTN</name>
<sequence>MNSQQPIQNHPISTGATYAGAGVSIEAGESAVELMKPFTERTKRPEVLGGIGGFASLYKLPVGKYREPVLASSSDGVGTKSAIAQAMDIHDTIGIDLVAMVVDDLVACGAEPLFLQDYIACGSLNPQRIASIVSGIAEGCVRSGCALVGGETAEHPGLMQANDYDLAATAVGIVEADAILGPDRVRPGDVVIAMAASGVHSNGYSMVRHVLLEIARLSLEGYVEEFGRTLGEELLEPTRIYALDCLALARDTEVHAYAHITGGGLANNLARVIPKGLVARLDRRTWTPPPVFGFVSSHGRVERPEMETAFNMGVGMVAVVAPDDVDRAQAILTARHVPSWVLGSIETADQTGDADVRAFLEGDHPRF</sequence>
<evidence type="ECO:0000313" key="15">
    <source>
        <dbReference type="EMBL" id="AZI59056.1"/>
    </source>
</evidence>
<keyword evidence="6 12" id="KW-0547">Nucleotide-binding</keyword>
<dbReference type="SUPFAM" id="SSF55326">
    <property type="entry name" value="PurM N-terminal domain-like"/>
    <property type="match status" value="1"/>
</dbReference>
<dbReference type="Proteomes" id="UP000268084">
    <property type="component" value="Chromosome"/>
</dbReference>
<dbReference type="PANTHER" id="PTHR10520">
    <property type="entry name" value="TRIFUNCTIONAL PURINE BIOSYNTHETIC PROTEIN ADENOSINE-3-RELATED"/>
    <property type="match status" value="1"/>
</dbReference>